<accession>A0A0K2ULW2</accession>
<sequence length="310" mass="35325">MPKKPCLFSWVSNNGGTDVWNYDLGNKSISCRVCKFSCPSRSLWQVIRHSKTSHHINNLKVIKKHKIQGDEGELNATSFNLDIAKLLVSCNIPLNVVDHSNFCKFVEKYTGKTSPGRWVVTNLVGDVCQGVLDRIKEEVKEKDIFVALDETRDQGSSITAIFIGSLDENFCGRPYLIDFIEIANANNVKNIVCSSVYNLLGEDFAQYRLKVFITDNTSYCIEAGEDLRTNFPELIHITCDLHGLHRDADMVRQKFPLTNELISNVKKMFLNSARRKRVMNIINKKRKTNLSAKKLREILITKCNECFVNI</sequence>
<evidence type="ECO:0000313" key="1">
    <source>
        <dbReference type="EMBL" id="CDW39268.1"/>
    </source>
</evidence>
<dbReference type="OrthoDB" id="7544923at2759"/>
<dbReference type="EMBL" id="HACA01021907">
    <property type="protein sequence ID" value="CDW39268.1"/>
    <property type="molecule type" value="Transcribed_RNA"/>
</dbReference>
<protein>
    <submittedName>
        <fullName evidence="1">Putative LOC100902024 [Metaseiulus occidentalis]</fullName>
    </submittedName>
</protein>
<reference evidence="1" key="1">
    <citation type="submission" date="2014-05" db="EMBL/GenBank/DDBJ databases">
        <authorList>
            <person name="Chronopoulou M."/>
        </authorList>
    </citation>
    <scope>NUCLEOTIDE SEQUENCE</scope>
    <source>
        <tissue evidence="1">Whole organism</tissue>
    </source>
</reference>
<organism evidence="1">
    <name type="scientific">Lepeophtheirus salmonis</name>
    <name type="common">Salmon louse</name>
    <name type="synonym">Caligus salmonis</name>
    <dbReference type="NCBI Taxonomy" id="72036"/>
    <lineage>
        <taxon>Eukaryota</taxon>
        <taxon>Metazoa</taxon>
        <taxon>Ecdysozoa</taxon>
        <taxon>Arthropoda</taxon>
        <taxon>Crustacea</taxon>
        <taxon>Multicrustacea</taxon>
        <taxon>Hexanauplia</taxon>
        <taxon>Copepoda</taxon>
        <taxon>Siphonostomatoida</taxon>
        <taxon>Caligidae</taxon>
        <taxon>Lepeophtheirus</taxon>
    </lineage>
</organism>
<name>A0A0K2ULW2_LEPSM</name>
<dbReference type="AlphaFoldDB" id="A0A0K2ULW2"/>
<proteinExistence type="predicted"/>